<dbReference type="Pfam" id="PF02978">
    <property type="entry name" value="SRP_SPB"/>
    <property type="match status" value="1"/>
</dbReference>
<dbReference type="InterPro" id="IPR036225">
    <property type="entry name" value="SRP/SRP_N"/>
</dbReference>
<evidence type="ECO:0000256" key="6">
    <source>
        <dbReference type="ARBA" id="ARBA00022884"/>
    </source>
</evidence>
<evidence type="ECO:0000313" key="14">
    <source>
        <dbReference type="Proteomes" id="UP000002020"/>
    </source>
</evidence>
<keyword evidence="8" id="KW-0733">Signal recognition particle</keyword>
<accession>B3R096</accession>
<keyword evidence="9" id="KW-0687">Ribonucleoprotein</keyword>
<dbReference type="Gene3D" id="1.20.120.140">
    <property type="entry name" value="Signal recognition particle SRP54, nucleotide-binding domain"/>
    <property type="match status" value="1"/>
</dbReference>
<evidence type="ECO:0000256" key="4">
    <source>
        <dbReference type="ARBA" id="ARBA00022741"/>
    </source>
</evidence>
<dbReference type="InterPro" id="IPR004125">
    <property type="entry name" value="Signal_recog_particle_SRP54_M"/>
</dbReference>
<dbReference type="GO" id="GO:0008312">
    <property type="term" value="F:7S RNA binding"/>
    <property type="evidence" value="ECO:0007669"/>
    <property type="project" value="InterPro"/>
</dbReference>
<dbReference type="InterPro" id="IPR000897">
    <property type="entry name" value="SRP54_GTPase_dom"/>
</dbReference>
<evidence type="ECO:0000256" key="11">
    <source>
        <dbReference type="ARBA" id="ARBA00048027"/>
    </source>
</evidence>
<evidence type="ECO:0000259" key="12">
    <source>
        <dbReference type="PROSITE" id="PS00300"/>
    </source>
</evidence>
<dbReference type="EMBL" id="CU469464">
    <property type="protein sequence ID" value="CAP18260.1"/>
    <property type="molecule type" value="Genomic_DNA"/>
</dbReference>
<dbReference type="SMART" id="SM00962">
    <property type="entry name" value="SRP54"/>
    <property type="match status" value="1"/>
</dbReference>
<comment type="catalytic activity">
    <reaction evidence="11">
        <text>GTP + H2O = GDP + phosphate + H(+)</text>
        <dbReference type="Rhea" id="RHEA:19669"/>
        <dbReference type="ChEBI" id="CHEBI:15377"/>
        <dbReference type="ChEBI" id="CHEBI:15378"/>
        <dbReference type="ChEBI" id="CHEBI:37565"/>
        <dbReference type="ChEBI" id="CHEBI:43474"/>
        <dbReference type="ChEBI" id="CHEBI:58189"/>
        <dbReference type="EC" id="3.6.5.4"/>
    </reaction>
</comment>
<keyword evidence="5" id="KW-0378">Hydrolase</keyword>
<dbReference type="GO" id="GO:0005525">
    <property type="term" value="F:GTP binding"/>
    <property type="evidence" value="ECO:0007669"/>
    <property type="project" value="UniProtKB-KW"/>
</dbReference>
<reference evidence="13 14" key="1">
    <citation type="journal article" date="2008" name="BMC Genomics">
        <title>The linear chromosome of the plant-pathogenic mycoplasma 'Candidatus Phytoplasma mali'.</title>
        <authorList>
            <person name="Kube M."/>
            <person name="Schneider B."/>
            <person name="Kuhl H."/>
            <person name="Dandekar T."/>
            <person name="Heitmann K."/>
            <person name="Migdoll A.M."/>
            <person name="Reinhardt R."/>
            <person name="Seemueller E."/>
        </authorList>
    </citation>
    <scope>NUCLEOTIDE SEQUENCE [LARGE SCALE GENOMIC DNA]</scope>
    <source>
        <strain evidence="13 14">AT</strain>
    </source>
</reference>
<dbReference type="SUPFAM" id="SSF47446">
    <property type="entry name" value="Signal peptide-binding domain"/>
    <property type="match status" value="1"/>
</dbReference>
<keyword evidence="4" id="KW-0547">Nucleotide-binding</keyword>
<dbReference type="HOGENOM" id="CLU_009301_6_0_14"/>
<dbReference type="KEGG" id="pml:ATP_00073"/>
<dbReference type="InterPro" id="IPR013822">
    <property type="entry name" value="Signal_recog_particl_SRP54_hlx"/>
</dbReference>
<evidence type="ECO:0000256" key="3">
    <source>
        <dbReference type="ARBA" id="ARBA00022490"/>
    </source>
</evidence>
<evidence type="ECO:0000256" key="5">
    <source>
        <dbReference type="ARBA" id="ARBA00022801"/>
    </source>
</evidence>
<dbReference type="STRING" id="37692.ATP_00073"/>
<dbReference type="PANTHER" id="PTHR11564:SF5">
    <property type="entry name" value="SIGNAL RECOGNITION PARTICLE SUBUNIT SRP54"/>
    <property type="match status" value="1"/>
</dbReference>
<dbReference type="InterPro" id="IPR022941">
    <property type="entry name" value="SRP54"/>
</dbReference>
<dbReference type="GO" id="GO:0006614">
    <property type="term" value="P:SRP-dependent cotranslational protein targeting to membrane"/>
    <property type="evidence" value="ECO:0007669"/>
    <property type="project" value="InterPro"/>
</dbReference>
<dbReference type="NCBIfam" id="TIGR00959">
    <property type="entry name" value="ffh"/>
    <property type="match status" value="1"/>
</dbReference>
<organism evidence="14">
    <name type="scientific">Phytoplasma mali (strain AT)</name>
    <dbReference type="NCBI Taxonomy" id="482235"/>
    <lineage>
        <taxon>Bacteria</taxon>
        <taxon>Bacillati</taxon>
        <taxon>Mycoplasmatota</taxon>
        <taxon>Mollicutes</taxon>
        <taxon>Acholeplasmatales</taxon>
        <taxon>Acholeplasmataceae</taxon>
        <taxon>Candidatus Phytoplasma</taxon>
        <taxon>16SrX (Apple proliferation group)</taxon>
    </lineage>
</organism>
<dbReference type="InterPro" id="IPR003593">
    <property type="entry name" value="AAA+_ATPase"/>
</dbReference>
<proteinExistence type="inferred from homology"/>
<dbReference type="Pfam" id="PF02881">
    <property type="entry name" value="SRP54_N"/>
    <property type="match status" value="1"/>
</dbReference>
<dbReference type="GO" id="GO:0048500">
    <property type="term" value="C:signal recognition particle"/>
    <property type="evidence" value="ECO:0007669"/>
    <property type="project" value="InterPro"/>
</dbReference>
<dbReference type="Proteomes" id="UP000002020">
    <property type="component" value="Chromosome"/>
</dbReference>
<dbReference type="AlphaFoldDB" id="B3R096"/>
<keyword evidence="14" id="KW-1185">Reference proteome</keyword>
<keyword evidence="7" id="KW-0342">GTP-binding</keyword>
<evidence type="ECO:0000256" key="1">
    <source>
        <dbReference type="ARBA" id="ARBA00004496"/>
    </source>
</evidence>
<feature type="domain" description="SRP54-type proteins GTP-binding" evidence="12">
    <location>
        <begin position="268"/>
        <end position="281"/>
    </location>
</feature>
<dbReference type="InterPro" id="IPR004780">
    <property type="entry name" value="SRP"/>
</dbReference>
<dbReference type="GO" id="GO:0003924">
    <property type="term" value="F:GTPase activity"/>
    <property type="evidence" value="ECO:0007669"/>
    <property type="project" value="InterPro"/>
</dbReference>
<dbReference type="PROSITE" id="PS00300">
    <property type="entry name" value="SRP54"/>
    <property type="match status" value="1"/>
</dbReference>
<dbReference type="SMART" id="SM00963">
    <property type="entry name" value="SRP54_N"/>
    <property type="match status" value="1"/>
</dbReference>
<evidence type="ECO:0000256" key="2">
    <source>
        <dbReference type="ARBA" id="ARBA00005450"/>
    </source>
</evidence>
<dbReference type="SUPFAM" id="SSF47364">
    <property type="entry name" value="Domain of the SRP/SRP receptor G-proteins"/>
    <property type="match status" value="1"/>
</dbReference>
<sequence>MDFLSNSFQKIINKIKGIKLIKEKHIEEIMEEIRLSLLQADVNYEVVEEFNSKVKSKALGQEVLKSLNPSQQVIKILNDTLVEVLNSKNIHLNFANNNEITTFMLIGLQGSGKTTTAGKLAILAHKKFQKKVLLIACDIYRPGAIEQLQDIGNRININVFFKKDVTVENIISEGLKYASLNQYDVVIIDTAGTLSINKAMIQELKMIKNLSNPSEIFLVVDVLFGKEITNVAKTFNEKLQVTGVILTKMDADVKGGAVLSVKATTNLPIKLMSSSEKINDLEFFDAKRMASRLLGMGDILTVIEKVTDNIDKKQGKKMIDRLLDDDYNYYDFQKQLKMLKKIGSIGSLLKLIPGLSSKFGNLNLQDFELNKFESIIKSMTKEEKFKTNLISLSSRRRMRIAKGSGVKQKDVLNLISLLEQQKKIAKQMGNFEQNKINLEQDPNFILEKILNQNKDK</sequence>
<comment type="subcellular location">
    <subcellularLocation>
        <location evidence="1">Cytoplasm</location>
    </subcellularLocation>
</comment>
<protein>
    <recommendedName>
        <fullName evidence="10">signal-recognition-particle GTPase</fullName>
        <ecNumber evidence="10">3.6.5.4</ecNumber>
    </recommendedName>
</protein>
<dbReference type="EC" id="3.6.5.4" evidence="10"/>
<keyword evidence="3" id="KW-0963">Cytoplasm</keyword>
<name>B3R096_PHYMT</name>
<evidence type="ECO:0000256" key="10">
    <source>
        <dbReference type="ARBA" id="ARBA00035672"/>
    </source>
</evidence>
<dbReference type="Pfam" id="PF00448">
    <property type="entry name" value="SRP54"/>
    <property type="match status" value="1"/>
</dbReference>
<dbReference type="Gene3D" id="1.10.260.30">
    <property type="entry name" value="Signal recognition particle, SRP54 subunit, M-domain"/>
    <property type="match status" value="1"/>
</dbReference>
<evidence type="ECO:0000256" key="7">
    <source>
        <dbReference type="ARBA" id="ARBA00023134"/>
    </source>
</evidence>
<dbReference type="eggNOG" id="COG0541">
    <property type="taxonomic scope" value="Bacteria"/>
</dbReference>
<evidence type="ECO:0000313" key="13">
    <source>
        <dbReference type="EMBL" id="CAP18260.1"/>
    </source>
</evidence>
<dbReference type="InterPro" id="IPR042101">
    <property type="entry name" value="SRP54_N_sf"/>
</dbReference>
<dbReference type="InterPro" id="IPR027417">
    <property type="entry name" value="P-loop_NTPase"/>
</dbReference>
<dbReference type="Gene3D" id="3.40.50.300">
    <property type="entry name" value="P-loop containing nucleotide triphosphate hydrolases"/>
    <property type="match status" value="1"/>
</dbReference>
<evidence type="ECO:0000256" key="8">
    <source>
        <dbReference type="ARBA" id="ARBA00023135"/>
    </source>
</evidence>
<evidence type="ECO:0000256" key="9">
    <source>
        <dbReference type="ARBA" id="ARBA00023274"/>
    </source>
</evidence>
<dbReference type="SMART" id="SM00382">
    <property type="entry name" value="AAA"/>
    <property type="match status" value="1"/>
</dbReference>
<keyword evidence="6" id="KW-0694">RNA-binding</keyword>
<gene>
    <name evidence="13" type="primary">ffh</name>
    <name evidence="13" type="ordered locus">ATP_00073</name>
</gene>
<comment type="similarity">
    <text evidence="2">Belongs to the GTP-binding SRP family. SRP54 subfamily.</text>
</comment>
<dbReference type="SUPFAM" id="SSF52540">
    <property type="entry name" value="P-loop containing nucleoside triphosphate hydrolases"/>
    <property type="match status" value="1"/>
</dbReference>
<dbReference type="PANTHER" id="PTHR11564">
    <property type="entry name" value="SIGNAL RECOGNITION PARTICLE 54K PROTEIN SRP54"/>
    <property type="match status" value="1"/>
</dbReference>
<dbReference type="InterPro" id="IPR036891">
    <property type="entry name" value="Signal_recog_part_SRP54_M_sf"/>
</dbReference>